<dbReference type="OrthoDB" id="2669721at2759"/>
<protein>
    <recommendedName>
        <fullName evidence="4">Transposase family Tnp2 protein</fullName>
    </recommendedName>
</protein>
<sequence>MNPPPHPGLASLLTLHLGSDRDAAPSTPPQELASPLPEDLENLDDISVENDLDTHVDEEPDILEYTAETHPSRIDDIRLTQEFIDALKRASLDDDNFDPADLERLRHPPQEPLNITDPDLRLSLDIFLAVSNASEQTYHAVRAALLRYNPECGILSYHDIKRQVAELSGIVPLLHHMCINTCIAYTGPFRDLETCPICHEPRYEQLKPHLKIPRQEFHTIPIGPQLQALWRTTEGATSARYRARCTEQILKELSHSHGVMEAWEDIYHGKDYLDAVQDGKIGPNDMVLLFSIDGAQLYEKKASDCWIYIWILLDHSPDLRYKKKHVFPGGFIPGPSKPKNLDSFIFPGFHHLAALQNEGLSIWDAALNLIILSFLFLIFGTADTPAMSILSGTVGHTGAQGCRLYCPMRGRHKPGAPQYYPARLKPDEYNVVGCDHEDYSLRQIDQNYPSSEETEERYKKNLAYVSASQNQAEYKRRRLETGICKPSIFSGLPRNLGIPRCFPADLMHLVSLNLTELLIGLWRGTLDGHATDWEWATLKGATWQNHGKSIAAATPYLPGSFDRPPRNPAEKMSSGYKAWEFLMYIFGLAPTLLYGVLPDKYWKNFCKLVYGIRIIQQRRITAAQLRSAHTMLVEFLEEYEIIYYQRKVSRIHFCRQSIHAIGHLVREVIRVGPAAYVTQWPMERMIGDLGSEIRQHSNPFANLSQRGVRRAQVNALKAMIPDLDPDQNHLPRGAQDLGDGYVLLRAVDTCARSVRPCEGDAIKRYFRSIGGVIQDDTRHIQVTRWARLQLPNGQIGRAAWKEKLKPLEQVRMARNVKVEINGQLQFGEVQFYFKILVHNEERGLALLSLYTRPDNTLLQMSSNTVYSCQYRGDEGLIVVEVKAITAIVAIIPHKIRLPTALVANEPIEEHALEDRYFVVEKPGLDVAEMGGVVEEVEEDD</sequence>
<keyword evidence="3" id="KW-1185">Reference proteome</keyword>
<accession>W4KCI2</accession>
<dbReference type="GeneID" id="20670199"/>
<evidence type="ECO:0000256" key="1">
    <source>
        <dbReference type="SAM" id="MobiDB-lite"/>
    </source>
</evidence>
<dbReference type="AlphaFoldDB" id="W4KCI2"/>
<dbReference type="EMBL" id="KI925457">
    <property type="protein sequence ID" value="ETW83050.1"/>
    <property type="molecule type" value="Genomic_DNA"/>
</dbReference>
<proteinExistence type="predicted"/>
<dbReference type="PANTHER" id="PTHR46579">
    <property type="entry name" value="F5/8 TYPE C DOMAIN-CONTAINING PROTEIN-RELATED"/>
    <property type="match status" value="1"/>
</dbReference>
<dbReference type="InParanoid" id="W4KCI2"/>
<dbReference type="InterPro" id="IPR004242">
    <property type="entry name" value="Transposase_21"/>
</dbReference>
<feature type="region of interest" description="Disordered" evidence="1">
    <location>
        <begin position="19"/>
        <end position="40"/>
    </location>
</feature>
<dbReference type="Proteomes" id="UP000030671">
    <property type="component" value="Unassembled WGS sequence"/>
</dbReference>
<gene>
    <name evidence="2" type="ORF">HETIRDRAFT_315219</name>
</gene>
<dbReference type="Pfam" id="PF02992">
    <property type="entry name" value="Transposase_21"/>
    <property type="match status" value="1"/>
</dbReference>
<evidence type="ECO:0008006" key="4">
    <source>
        <dbReference type="Google" id="ProtNLM"/>
    </source>
</evidence>
<name>W4KCI2_HETIT</name>
<dbReference type="RefSeq" id="XP_009545335.1">
    <property type="nucleotide sequence ID" value="XM_009547040.1"/>
</dbReference>
<evidence type="ECO:0000313" key="3">
    <source>
        <dbReference type="Proteomes" id="UP000030671"/>
    </source>
</evidence>
<dbReference type="HOGENOM" id="CLU_007337_0_2_1"/>
<dbReference type="PANTHER" id="PTHR46579:SF1">
    <property type="entry name" value="F5_8 TYPE C DOMAIN-CONTAINING PROTEIN"/>
    <property type="match status" value="1"/>
</dbReference>
<dbReference type="eggNOG" id="ENOG502SH1N">
    <property type="taxonomic scope" value="Eukaryota"/>
</dbReference>
<dbReference type="STRING" id="747525.W4KCI2"/>
<reference evidence="2 3" key="1">
    <citation type="journal article" date="2012" name="New Phytol.">
        <title>Insight into trade-off between wood decay and parasitism from the genome of a fungal forest pathogen.</title>
        <authorList>
            <person name="Olson A."/>
            <person name="Aerts A."/>
            <person name="Asiegbu F."/>
            <person name="Belbahri L."/>
            <person name="Bouzid O."/>
            <person name="Broberg A."/>
            <person name="Canback B."/>
            <person name="Coutinho P.M."/>
            <person name="Cullen D."/>
            <person name="Dalman K."/>
            <person name="Deflorio G."/>
            <person name="van Diepen L.T."/>
            <person name="Dunand C."/>
            <person name="Duplessis S."/>
            <person name="Durling M."/>
            <person name="Gonthier P."/>
            <person name="Grimwood J."/>
            <person name="Fossdal C.G."/>
            <person name="Hansson D."/>
            <person name="Henrissat B."/>
            <person name="Hietala A."/>
            <person name="Himmelstrand K."/>
            <person name="Hoffmeister D."/>
            <person name="Hogberg N."/>
            <person name="James T.Y."/>
            <person name="Karlsson M."/>
            <person name="Kohler A."/>
            <person name="Kues U."/>
            <person name="Lee Y.H."/>
            <person name="Lin Y.C."/>
            <person name="Lind M."/>
            <person name="Lindquist E."/>
            <person name="Lombard V."/>
            <person name="Lucas S."/>
            <person name="Lunden K."/>
            <person name="Morin E."/>
            <person name="Murat C."/>
            <person name="Park J."/>
            <person name="Raffaello T."/>
            <person name="Rouze P."/>
            <person name="Salamov A."/>
            <person name="Schmutz J."/>
            <person name="Solheim H."/>
            <person name="Stahlberg J."/>
            <person name="Velez H."/>
            <person name="de Vries R.P."/>
            <person name="Wiebenga A."/>
            <person name="Woodward S."/>
            <person name="Yakovlev I."/>
            <person name="Garbelotto M."/>
            <person name="Martin F."/>
            <person name="Grigoriev I.V."/>
            <person name="Stenlid J."/>
        </authorList>
    </citation>
    <scope>NUCLEOTIDE SEQUENCE [LARGE SCALE GENOMIC DNA]</scope>
    <source>
        <strain evidence="2 3">TC 32-1</strain>
    </source>
</reference>
<dbReference type="KEGG" id="hir:HETIRDRAFT_315219"/>
<evidence type="ECO:0000313" key="2">
    <source>
        <dbReference type="EMBL" id="ETW83050.1"/>
    </source>
</evidence>
<organism evidence="2 3">
    <name type="scientific">Heterobasidion irregulare (strain TC 32-1)</name>
    <dbReference type="NCBI Taxonomy" id="747525"/>
    <lineage>
        <taxon>Eukaryota</taxon>
        <taxon>Fungi</taxon>
        <taxon>Dikarya</taxon>
        <taxon>Basidiomycota</taxon>
        <taxon>Agaricomycotina</taxon>
        <taxon>Agaricomycetes</taxon>
        <taxon>Russulales</taxon>
        <taxon>Bondarzewiaceae</taxon>
        <taxon>Heterobasidion</taxon>
        <taxon>Heterobasidion annosum species complex</taxon>
    </lineage>
</organism>